<protein>
    <submittedName>
        <fullName evidence="1">Uncharacterized protein</fullName>
    </submittedName>
</protein>
<proteinExistence type="predicted"/>
<evidence type="ECO:0000313" key="2">
    <source>
        <dbReference type="Proteomes" id="UP001234989"/>
    </source>
</evidence>
<dbReference type="Proteomes" id="UP001234989">
    <property type="component" value="Chromosome 10"/>
</dbReference>
<organism evidence="1 2">
    <name type="scientific">Solanum verrucosum</name>
    <dbReference type="NCBI Taxonomy" id="315347"/>
    <lineage>
        <taxon>Eukaryota</taxon>
        <taxon>Viridiplantae</taxon>
        <taxon>Streptophyta</taxon>
        <taxon>Embryophyta</taxon>
        <taxon>Tracheophyta</taxon>
        <taxon>Spermatophyta</taxon>
        <taxon>Magnoliopsida</taxon>
        <taxon>eudicotyledons</taxon>
        <taxon>Gunneridae</taxon>
        <taxon>Pentapetalae</taxon>
        <taxon>asterids</taxon>
        <taxon>lamiids</taxon>
        <taxon>Solanales</taxon>
        <taxon>Solanaceae</taxon>
        <taxon>Solanoideae</taxon>
        <taxon>Solaneae</taxon>
        <taxon>Solanum</taxon>
    </lineage>
</organism>
<name>A0AAF0UM29_SOLVR</name>
<dbReference type="EMBL" id="CP133621">
    <property type="protein sequence ID" value="WMV48657.1"/>
    <property type="molecule type" value="Genomic_DNA"/>
</dbReference>
<reference evidence="1" key="1">
    <citation type="submission" date="2023-08" db="EMBL/GenBank/DDBJ databases">
        <title>A de novo genome assembly of Solanum verrucosum Schlechtendal, a Mexican diploid species geographically isolated from the other diploid A-genome species in potato relatives.</title>
        <authorList>
            <person name="Hosaka K."/>
        </authorList>
    </citation>
    <scope>NUCLEOTIDE SEQUENCE</scope>
    <source>
        <tissue evidence="1">Young leaves</tissue>
    </source>
</reference>
<dbReference type="AlphaFoldDB" id="A0AAF0UM29"/>
<accession>A0AAF0UM29</accession>
<keyword evidence="2" id="KW-1185">Reference proteome</keyword>
<gene>
    <name evidence="1" type="ORF">MTR67_042042</name>
</gene>
<sequence length="44" mass="5016">MGKLGERFRCKTKIYLGSLRGTSSTLDWAKDGNTIIHHKDTNQH</sequence>
<evidence type="ECO:0000313" key="1">
    <source>
        <dbReference type="EMBL" id="WMV48657.1"/>
    </source>
</evidence>